<dbReference type="PROSITE" id="PS50893">
    <property type="entry name" value="ABC_TRANSPORTER_2"/>
    <property type="match status" value="1"/>
</dbReference>
<dbReference type="RefSeq" id="WP_345237170.1">
    <property type="nucleotide sequence ID" value="NZ_BAABGZ010000069.1"/>
</dbReference>
<dbReference type="InterPro" id="IPR015860">
    <property type="entry name" value="ABC_transpr_TagH-like"/>
</dbReference>
<reference evidence="7" key="1">
    <citation type="journal article" date="2019" name="Int. J. Syst. Evol. Microbiol.">
        <title>The Global Catalogue of Microorganisms (GCM) 10K type strain sequencing project: providing services to taxonomists for standard genome sequencing and annotation.</title>
        <authorList>
            <consortium name="The Broad Institute Genomics Platform"/>
            <consortium name="The Broad Institute Genome Sequencing Center for Infectious Disease"/>
            <person name="Wu L."/>
            <person name="Ma J."/>
        </authorList>
    </citation>
    <scope>NUCLEOTIDE SEQUENCE [LARGE SCALE GENOMIC DNA]</scope>
    <source>
        <strain evidence="7">JCM 17923</strain>
    </source>
</reference>
<dbReference type="GO" id="GO:0005524">
    <property type="term" value="F:ATP binding"/>
    <property type="evidence" value="ECO:0007669"/>
    <property type="project" value="UniProtKB-KW"/>
</dbReference>
<keyword evidence="3" id="KW-0547">Nucleotide-binding</keyword>
<protein>
    <submittedName>
        <fullName evidence="6">ABC transporter ATP-binding protein</fullName>
    </submittedName>
</protein>
<dbReference type="PANTHER" id="PTHR46743:SF2">
    <property type="entry name" value="TEICHOIC ACIDS EXPORT ATP-BINDING PROTEIN TAGH"/>
    <property type="match status" value="1"/>
</dbReference>
<feature type="domain" description="ABC transporter" evidence="5">
    <location>
        <begin position="27"/>
        <end position="259"/>
    </location>
</feature>
<dbReference type="InterPro" id="IPR003593">
    <property type="entry name" value="AAA+_ATPase"/>
</dbReference>
<keyword evidence="2" id="KW-0813">Transport</keyword>
<evidence type="ECO:0000256" key="3">
    <source>
        <dbReference type="ARBA" id="ARBA00022741"/>
    </source>
</evidence>
<gene>
    <name evidence="6" type="ORF">GCM10023185_32590</name>
</gene>
<keyword evidence="7" id="KW-1185">Reference proteome</keyword>
<proteinExistence type="inferred from homology"/>
<dbReference type="SMART" id="SM00382">
    <property type="entry name" value="AAA"/>
    <property type="match status" value="1"/>
</dbReference>
<name>A0ABP8INH1_9BACT</name>
<comment type="caution">
    <text evidence="6">The sequence shown here is derived from an EMBL/GenBank/DDBJ whole genome shotgun (WGS) entry which is preliminary data.</text>
</comment>
<comment type="similarity">
    <text evidence="1">Belongs to the ABC transporter superfamily.</text>
</comment>
<dbReference type="EMBL" id="BAABGZ010000069">
    <property type="protein sequence ID" value="GAA4363656.1"/>
    <property type="molecule type" value="Genomic_DNA"/>
</dbReference>
<dbReference type="Pfam" id="PF00005">
    <property type="entry name" value="ABC_tran"/>
    <property type="match status" value="1"/>
</dbReference>
<evidence type="ECO:0000256" key="4">
    <source>
        <dbReference type="ARBA" id="ARBA00022840"/>
    </source>
</evidence>
<dbReference type="Gene3D" id="3.40.50.300">
    <property type="entry name" value="P-loop containing nucleotide triphosphate hydrolases"/>
    <property type="match status" value="1"/>
</dbReference>
<dbReference type="InterPro" id="IPR050683">
    <property type="entry name" value="Bact_Polysacc_Export_ATP-bd"/>
</dbReference>
<dbReference type="InterPro" id="IPR003439">
    <property type="entry name" value="ABC_transporter-like_ATP-bd"/>
</dbReference>
<dbReference type="InterPro" id="IPR027417">
    <property type="entry name" value="P-loop_NTPase"/>
</dbReference>
<evidence type="ECO:0000259" key="5">
    <source>
        <dbReference type="PROSITE" id="PS50893"/>
    </source>
</evidence>
<evidence type="ECO:0000256" key="2">
    <source>
        <dbReference type="ARBA" id="ARBA00022448"/>
    </source>
</evidence>
<dbReference type="PANTHER" id="PTHR46743">
    <property type="entry name" value="TEICHOIC ACIDS EXPORT ATP-BINDING PROTEIN TAGH"/>
    <property type="match status" value="1"/>
</dbReference>
<dbReference type="Gene3D" id="2.70.50.60">
    <property type="entry name" value="abc- transporter (atp binding component) like domain"/>
    <property type="match status" value="1"/>
</dbReference>
<keyword evidence="4 6" id="KW-0067">ATP-binding</keyword>
<evidence type="ECO:0000313" key="6">
    <source>
        <dbReference type="EMBL" id="GAA4363656.1"/>
    </source>
</evidence>
<dbReference type="Proteomes" id="UP001501153">
    <property type="component" value="Unassembled WGS sequence"/>
</dbReference>
<dbReference type="SUPFAM" id="SSF52540">
    <property type="entry name" value="P-loop containing nucleoside triphosphate hydrolases"/>
    <property type="match status" value="1"/>
</dbReference>
<sequence>MAEQTPVVTVRNLSKKYCRQLRTSLWYGLRDIAADLWPGPRKPATALRRHEFWSLQDISFELNRGESLAIIGDNGAGKSTLLKLLNGLIKPDAGFVRMRGRVGALIELGVGLDPVLSGRENIFVRAALLGVARAQVLPLLPAIIEFTGLGEAIEMPVQFYSSGMVSRLAFAVAAHLHPDVLLVDEVLAVGDFDFQRKCINHMMGYLAGGGSIILVSHVPHHIQAVCQRGLVLEKGAVAFSGSATEALDYYFAHQQLAPDSASSQAAARELTPLQPVRIEQLIVTSASEQIAPGADLTLHLTYRALHELEGCGWAFFIYTNEGAVCITSGYFPESFSLQAGAHTLSCCLRRSPLTAGEYQLRAAIYQRDTLQPLALLGWEDAPVPLRVEAAASLEKNVQAMVRQLISVEIVWNQQPL</sequence>
<organism evidence="6 7">
    <name type="scientific">Hymenobacter saemangeumensis</name>
    <dbReference type="NCBI Taxonomy" id="1084522"/>
    <lineage>
        <taxon>Bacteria</taxon>
        <taxon>Pseudomonadati</taxon>
        <taxon>Bacteroidota</taxon>
        <taxon>Cytophagia</taxon>
        <taxon>Cytophagales</taxon>
        <taxon>Hymenobacteraceae</taxon>
        <taxon>Hymenobacter</taxon>
    </lineage>
</organism>
<evidence type="ECO:0000256" key="1">
    <source>
        <dbReference type="ARBA" id="ARBA00005417"/>
    </source>
</evidence>
<dbReference type="CDD" id="cd03220">
    <property type="entry name" value="ABC_KpsT_Wzt"/>
    <property type="match status" value="1"/>
</dbReference>
<accession>A0ABP8INH1</accession>
<evidence type="ECO:0000313" key="7">
    <source>
        <dbReference type="Proteomes" id="UP001501153"/>
    </source>
</evidence>